<accession>A0A1U9YMG4</accession>
<feature type="transmembrane region" description="Helical" evidence="7">
    <location>
        <begin position="51"/>
        <end position="69"/>
    </location>
</feature>
<feature type="compositionally biased region" description="Polar residues" evidence="6">
    <location>
        <begin position="276"/>
        <end position="288"/>
    </location>
</feature>
<evidence type="ECO:0000256" key="2">
    <source>
        <dbReference type="ARBA" id="ARBA00022475"/>
    </source>
</evidence>
<evidence type="ECO:0000256" key="1">
    <source>
        <dbReference type="ARBA" id="ARBA00004651"/>
    </source>
</evidence>
<feature type="transmembrane region" description="Helical" evidence="7">
    <location>
        <begin position="89"/>
        <end position="107"/>
    </location>
</feature>
<comment type="subcellular location">
    <subcellularLocation>
        <location evidence="1">Cell membrane</location>
        <topology evidence="1">Multi-pass membrane protein</topology>
    </subcellularLocation>
</comment>
<evidence type="ECO:0000256" key="7">
    <source>
        <dbReference type="SAM" id="Phobius"/>
    </source>
</evidence>
<dbReference type="GeneID" id="64220580"/>
<sequence>MGGNTVSIFQLWSPAVLVTAIVAGWLYTKITGSWSEKFRDAEPVPVNMKRNFYLGLILFFVSEGTPLGYLGHNYMFSAHMTQMSLNYLIIPPLILTGLPAWVIRPIIEMKGIRGCMKLFTHPIVAVLLFNLFFSFYHIPFIMNTLMANDLLLFLYHTLLVVTSFTMWFPVFCPVPEWDRITSLQKIAFVAVNGVLLTPACALIIFAQTPLYEMYLNVIVPFPYLSLLDDQQLGGVIMKIMQEITYGIAIGIIFFKWFRTERSKNPDLQMDAPMEPQENNSLQPSAFLK</sequence>
<dbReference type="EMBL" id="CP020557">
    <property type="protein sequence ID" value="ARF68016.1"/>
    <property type="molecule type" value="Genomic_DNA"/>
</dbReference>
<dbReference type="GO" id="GO:0005886">
    <property type="term" value="C:plasma membrane"/>
    <property type="evidence" value="ECO:0007669"/>
    <property type="project" value="UniProtKB-SubCell"/>
</dbReference>
<feature type="transmembrane region" description="Helical" evidence="7">
    <location>
        <begin position="186"/>
        <end position="211"/>
    </location>
</feature>
<feature type="transmembrane region" description="Helical" evidence="7">
    <location>
        <begin position="119"/>
        <end position="138"/>
    </location>
</feature>
<evidence type="ECO:0000313" key="8">
    <source>
        <dbReference type="EMBL" id="ARF68016.1"/>
    </source>
</evidence>
<evidence type="ECO:0000256" key="6">
    <source>
        <dbReference type="SAM" id="MobiDB-lite"/>
    </source>
</evidence>
<evidence type="ECO:0000256" key="3">
    <source>
        <dbReference type="ARBA" id="ARBA00022692"/>
    </source>
</evidence>
<dbReference type="RefSeq" id="WP_077996145.1">
    <property type="nucleotide sequence ID" value="NZ_CP019794.1"/>
</dbReference>
<keyword evidence="2" id="KW-1003">Cell membrane</keyword>
<dbReference type="Pfam" id="PF09678">
    <property type="entry name" value="Caa3_CtaG"/>
    <property type="match status" value="1"/>
</dbReference>
<organism evidence="8 9">
    <name type="scientific">Paenibacillus larvae subsp. pulvifaciens</name>
    <dbReference type="NCBI Taxonomy" id="1477"/>
    <lineage>
        <taxon>Bacteria</taxon>
        <taxon>Bacillati</taxon>
        <taxon>Bacillota</taxon>
        <taxon>Bacilli</taxon>
        <taxon>Bacillales</taxon>
        <taxon>Paenibacillaceae</taxon>
        <taxon>Paenibacillus</taxon>
    </lineage>
</organism>
<feature type="transmembrane region" description="Helical" evidence="7">
    <location>
        <begin position="231"/>
        <end position="254"/>
    </location>
</feature>
<gene>
    <name evidence="8" type="ORF">B7C51_09475</name>
</gene>
<proteinExistence type="predicted"/>
<dbReference type="AlphaFoldDB" id="A0A1U9YMG4"/>
<feature type="transmembrane region" description="Helical" evidence="7">
    <location>
        <begin position="150"/>
        <end position="174"/>
    </location>
</feature>
<keyword evidence="5 7" id="KW-0472">Membrane</keyword>
<protein>
    <submittedName>
        <fullName evidence="8">Cytochrome C oxidase assembly protein</fullName>
    </submittedName>
</protein>
<name>A0A1U9YMG4_9BACL</name>
<dbReference type="InterPro" id="IPR019108">
    <property type="entry name" value="Caa3_assmbl_CtaG-rel"/>
</dbReference>
<evidence type="ECO:0000256" key="5">
    <source>
        <dbReference type="ARBA" id="ARBA00023136"/>
    </source>
</evidence>
<dbReference type="Proteomes" id="UP000192727">
    <property type="component" value="Chromosome"/>
</dbReference>
<evidence type="ECO:0000313" key="9">
    <source>
        <dbReference type="Proteomes" id="UP000192727"/>
    </source>
</evidence>
<keyword evidence="4 7" id="KW-1133">Transmembrane helix</keyword>
<keyword evidence="3 7" id="KW-0812">Transmembrane</keyword>
<feature type="region of interest" description="Disordered" evidence="6">
    <location>
        <begin position="266"/>
        <end position="288"/>
    </location>
</feature>
<reference evidence="8 9" key="1">
    <citation type="submission" date="2017-03" db="EMBL/GenBank/DDBJ databases">
        <title>Paenibacillus larvae genome sequencing.</title>
        <authorList>
            <person name="Dingman D.W."/>
        </authorList>
    </citation>
    <scope>NUCLEOTIDE SEQUENCE [LARGE SCALE GENOMIC DNA]</scope>
    <source>
        <strain evidence="8 9">SAG 10367</strain>
    </source>
</reference>
<feature type="transmembrane region" description="Helical" evidence="7">
    <location>
        <begin position="12"/>
        <end position="30"/>
    </location>
</feature>
<evidence type="ECO:0000256" key="4">
    <source>
        <dbReference type="ARBA" id="ARBA00022989"/>
    </source>
</evidence>